<reference evidence="2" key="1">
    <citation type="submission" date="2017-04" db="EMBL/GenBank/DDBJ databases">
        <title>Genome evolution of the luminous symbionts of deep sea anglerfish.</title>
        <authorList>
            <person name="Hendry T.A."/>
        </authorList>
    </citation>
    <scope>NUCLEOTIDE SEQUENCE [LARGE SCALE GENOMIC DNA]</scope>
</reference>
<name>A0A2A5T488_9GAMM</name>
<comment type="caution">
    <text evidence="1">The sequence shown here is derived from an EMBL/GenBank/DDBJ whole genome shotgun (WGS) entry which is preliminary data.</text>
</comment>
<sequence>MRTTEVNSRRLRGFKLLSDIIKGVKFREGIHETNINHQDTDL</sequence>
<gene>
    <name evidence="1" type="ORF">BTN49_1524</name>
</gene>
<organism evidence="1 2">
    <name type="scientific">Candidatus Enterovibrio escicola</name>
    <dbReference type="NCBI Taxonomy" id="1927127"/>
    <lineage>
        <taxon>Bacteria</taxon>
        <taxon>Pseudomonadati</taxon>
        <taxon>Pseudomonadota</taxon>
        <taxon>Gammaproteobacteria</taxon>
        <taxon>Vibrionales</taxon>
        <taxon>Vibrionaceae</taxon>
        <taxon>Enterovibrio</taxon>
    </lineage>
</organism>
<evidence type="ECO:0000313" key="2">
    <source>
        <dbReference type="Proteomes" id="UP000219020"/>
    </source>
</evidence>
<dbReference type="Proteomes" id="UP000219020">
    <property type="component" value="Unassembled WGS sequence"/>
</dbReference>
<proteinExistence type="predicted"/>
<keyword evidence="2" id="KW-1185">Reference proteome</keyword>
<dbReference type="EMBL" id="NBYY01000013">
    <property type="protein sequence ID" value="PCS22966.1"/>
    <property type="molecule type" value="Genomic_DNA"/>
</dbReference>
<evidence type="ECO:0000313" key="1">
    <source>
        <dbReference type="EMBL" id="PCS22966.1"/>
    </source>
</evidence>
<dbReference type="AlphaFoldDB" id="A0A2A5T488"/>
<protein>
    <submittedName>
        <fullName evidence="1">Uncharacterized protein</fullName>
    </submittedName>
</protein>
<accession>A0A2A5T488</accession>